<feature type="non-terminal residue" evidence="1">
    <location>
        <position position="1"/>
    </location>
</feature>
<name>A0A0B6YW72_9EUPU</name>
<evidence type="ECO:0000313" key="1">
    <source>
        <dbReference type="EMBL" id="CEK60579.1"/>
    </source>
</evidence>
<dbReference type="EMBL" id="HACG01013714">
    <property type="protein sequence ID" value="CEK60579.1"/>
    <property type="molecule type" value="Transcribed_RNA"/>
</dbReference>
<organism evidence="1">
    <name type="scientific">Arion vulgaris</name>
    <dbReference type="NCBI Taxonomy" id="1028688"/>
    <lineage>
        <taxon>Eukaryota</taxon>
        <taxon>Metazoa</taxon>
        <taxon>Spiralia</taxon>
        <taxon>Lophotrochozoa</taxon>
        <taxon>Mollusca</taxon>
        <taxon>Gastropoda</taxon>
        <taxon>Heterobranchia</taxon>
        <taxon>Euthyneura</taxon>
        <taxon>Panpulmonata</taxon>
        <taxon>Eupulmonata</taxon>
        <taxon>Stylommatophora</taxon>
        <taxon>Helicina</taxon>
        <taxon>Arionoidea</taxon>
        <taxon>Arionidae</taxon>
        <taxon>Arion</taxon>
    </lineage>
</organism>
<reference evidence="1" key="1">
    <citation type="submission" date="2014-12" db="EMBL/GenBank/DDBJ databases">
        <title>Insight into the proteome of Arion vulgaris.</title>
        <authorList>
            <person name="Aradska J."/>
            <person name="Bulat T."/>
            <person name="Smidak R."/>
            <person name="Sarate P."/>
            <person name="Gangsoo J."/>
            <person name="Sialana F."/>
            <person name="Bilban M."/>
            <person name="Lubec G."/>
        </authorList>
    </citation>
    <scope>NUCLEOTIDE SEQUENCE</scope>
    <source>
        <tissue evidence="1">Skin</tissue>
    </source>
</reference>
<protein>
    <submittedName>
        <fullName evidence="1">Uncharacterized protein</fullName>
    </submittedName>
</protein>
<proteinExistence type="predicted"/>
<dbReference type="AlphaFoldDB" id="A0A0B6YW72"/>
<sequence>QEGTLLLYILISKTQKKYSPLFSNQQYMLASKASRLGKGTIYGHSKQLGSTY</sequence>
<gene>
    <name evidence="1" type="primary">ORF39803</name>
</gene>
<accession>A0A0B6YW72</accession>